<evidence type="ECO:0000256" key="7">
    <source>
        <dbReference type="ARBA" id="ARBA00022519"/>
    </source>
</evidence>
<sequence length="389" mass="43402">MKHSSLKPLPVRRSGWLQVIDRTIASEVARTMLTVLLVLMTIIVSRKFLSILAKAIEGQIAGETLFKLLGLKMLAAAITLLPPSLFLAVLLVFGRLYRDQEMSGWSSAGVGLSRLYRAIAFFVVPLFFLSALLAFYVMPWAERNSQSLMEKDSQTSDVRSIKPGRFNEFSKGDVVLYAESLSDDDQTMSKLFAQSRSGDQFGVVIAESGYLKENNLGEHFVVMQHGRRYQGTPGQADFVISDFEDYAVRIDEGSNQEEELHREGKATAELLVSKSPREWAELQRRVAVPAGTLLLALLAVPLAKVAPRGGVYGSVFKAFLIFVVYENLQRISQGLMTTGKLPLWFCFAGVYSIVVSIIVFYIVRLYGIRWVLQLLHEKLMGKKAKAYVG</sequence>
<dbReference type="InterPro" id="IPR005495">
    <property type="entry name" value="LptG/LptF_permease"/>
</dbReference>
<dbReference type="Pfam" id="PF03739">
    <property type="entry name" value="LptF_LptG"/>
    <property type="match status" value="1"/>
</dbReference>
<comment type="subcellular location">
    <subcellularLocation>
        <location evidence="2">Cell inner membrane</location>
        <topology evidence="2">Multi-pass membrane protein</topology>
    </subcellularLocation>
</comment>
<keyword evidence="14" id="KW-1185">Reference proteome</keyword>
<evidence type="ECO:0000256" key="2">
    <source>
        <dbReference type="ARBA" id="ARBA00004429"/>
    </source>
</evidence>
<dbReference type="FunCoup" id="A0A5Q0BGK5">
    <property type="interactions" value="162"/>
</dbReference>
<keyword evidence="9 12" id="KW-1133">Transmembrane helix</keyword>
<comment type="function">
    <text evidence="1">Part of the ABC transporter complex LptBFG involved in the translocation of lipopolysaccharide (LPS) from the inner membrane to the outer membrane.</text>
</comment>
<feature type="transmembrane region" description="Helical" evidence="12">
    <location>
        <begin position="74"/>
        <end position="98"/>
    </location>
</feature>
<evidence type="ECO:0000256" key="9">
    <source>
        <dbReference type="ARBA" id="ARBA00022989"/>
    </source>
</evidence>
<dbReference type="KEGG" id="mmob:F6R98_10165"/>
<dbReference type="AlphaFoldDB" id="A0A5Q0BGK5"/>
<dbReference type="EMBL" id="CP044205">
    <property type="protein sequence ID" value="QFY42930.1"/>
    <property type="molecule type" value="Genomic_DNA"/>
</dbReference>
<name>A0A5Q0BGK5_9GAMM</name>
<keyword evidence="5" id="KW-0813">Transport</keyword>
<dbReference type="Proteomes" id="UP000325755">
    <property type="component" value="Chromosome"/>
</dbReference>
<evidence type="ECO:0000256" key="1">
    <source>
        <dbReference type="ARBA" id="ARBA00002265"/>
    </source>
</evidence>
<keyword evidence="10 12" id="KW-0472">Membrane</keyword>
<dbReference type="PANTHER" id="PTHR33529">
    <property type="entry name" value="SLR0882 PROTEIN-RELATED"/>
    <property type="match status" value="1"/>
</dbReference>
<dbReference type="GO" id="GO:0015920">
    <property type="term" value="P:lipopolysaccharide transport"/>
    <property type="evidence" value="ECO:0007669"/>
    <property type="project" value="TreeGrafter"/>
</dbReference>
<evidence type="ECO:0000313" key="13">
    <source>
        <dbReference type="EMBL" id="QFY42930.1"/>
    </source>
</evidence>
<organism evidence="13 14">
    <name type="scientific">Candidatus Methylospira mobilis</name>
    <dbReference type="NCBI Taxonomy" id="1808979"/>
    <lineage>
        <taxon>Bacteria</taxon>
        <taxon>Pseudomonadati</taxon>
        <taxon>Pseudomonadota</taxon>
        <taxon>Gammaproteobacteria</taxon>
        <taxon>Methylococcales</taxon>
        <taxon>Methylococcaceae</taxon>
        <taxon>Candidatus Methylospira</taxon>
    </lineage>
</organism>
<dbReference type="RefSeq" id="WP_153248919.1">
    <property type="nucleotide sequence ID" value="NZ_CP044205.1"/>
</dbReference>
<dbReference type="OrthoDB" id="9778062at2"/>
<protein>
    <recommendedName>
        <fullName evidence="4">Lipopolysaccharide export system permease protein LptF</fullName>
    </recommendedName>
</protein>
<evidence type="ECO:0000256" key="4">
    <source>
        <dbReference type="ARBA" id="ARBA00014213"/>
    </source>
</evidence>
<evidence type="ECO:0000256" key="3">
    <source>
        <dbReference type="ARBA" id="ARBA00007725"/>
    </source>
</evidence>
<dbReference type="InterPro" id="IPR030922">
    <property type="entry name" value="LptF"/>
</dbReference>
<evidence type="ECO:0000256" key="11">
    <source>
        <dbReference type="ARBA" id="ARBA00026081"/>
    </source>
</evidence>
<reference evidence="13 14" key="1">
    <citation type="submission" date="2019-09" db="EMBL/GenBank/DDBJ databases">
        <title>Ecophysiology of the spiral-shaped methanotroph Methylospira mobilis as revealed by the complete genome sequence.</title>
        <authorList>
            <person name="Oshkin I.Y."/>
            <person name="Dedysh S.N."/>
            <person name="Miroshnikov K."/>
            <person name="Danilova O.V."/>
            <person name="Hakobyan A."/>
            <person name="Liesack W."/>
        </authorList>
    </citation>
    <scope>NUCLEOTIDE SEQUENCE [LARGE SCALE GENOMIC DNA]</scope>
    <source>
        <strain evidence="13 14">Shm1</strain>
    </source>
</reference>
<comment type="subunit">
    <text evidence="11">Component of the lipopolysaccharide transport and assembly complex. The LptBFG transporter is composed of two ATP-binding proteins (LptB) and two transmembrane proteins (LptF and LptG).</text>
</comment>
<feature type="transmembrane region" description="Helical" evidence="12">
    <location>
        <begin position="341"/>
        <end position="363"/>
    </location>
</feature>
<dbReference type="PANTHER" id="PTHR33529:SF7">
    <property type="entry name" value="LIPOPOLYSACCHARIDE EXPORT SYSTEM PERMEASE PROTEIN LPTF"/>
    <property type="match status" value="1"/>
</dbReference>
<evidence type="ECO:0000256" key="12">
    <source>
        <dbReference type="SAM" id="Phobius"/>
    </source>
</evidence>
<dbReference type="NCBIfam" id="TIGR04407">
    <property type="entry name" value="LptF_YjgP"/>
    <property type="match status" value="1"/>
</dbReference>
<gene>
    <name evidence="13" type="primary">lptF</name>
    <name evidence="13" type="ORF">F6R98_10165</name>
</gene>
<evidence type="ECO:0000256" key="8">
    <source>
        <dbReference type="ARBA" id="ARBA00022692"/>
    </source>
</evidence>
<feature type="transmembrane region" description="Helical" evidence="12">
    <location>
        <begin position="118"/>
        <end position="141"/>
    </location>
</feature>
<dbReference type="GO" id="GO:0055085">
    <property type="term" value="P:transmembrane transport"/>
    <property type="evidence" value="ECO:0007669"/>
    <property type="project" value="InterPro"/>
</dbReference>
<evidence type="ECO:0000256" key="5">
    <source>
        <dbReference type="ARBA" id="ARBA00022448"/>
    </source>
</evidence>
<keyword evidence="8 12" id="KW-0812">Transmembrane</keyword>
<keyword evidence="6" id="KW-1003">Cell membrane</keyword>
<proteinExistence type="inferred from homology"/>
<evidence type="ECO:0000256" key="6">
    <source>
        <dbReference type="ARBA" id="ARBA00022475"/>
    </source>
</evidence>
<comment type="similarity">
    <text evidence="3">Belongs to the LptF/LptG family.</text>
</comment>
<dbReference type="InParanoid" id="A0A5Q0BGK5"/>
<accession>A0A5Q0BGK5</accession>
<dbReference type="GO" id="GO:0043190">
    <property type="term" value="C:ATP-binding cassette (ABC) transporter complex"/>
    <property type="evidence" value="ECO:0007669"/>
    <property type="project" value="InterPro"/>
</dbReference>
<evidence type="ECO:0000256" key="10">
    <source>
        <dbReference type="ARBA" id="ARBA00023136"/>
    </source>
</evidence>
<evidence type="ECO:0000313" key="14">
    <source>
        <dbReference type="Proteomes" id="UP000325755"/>
    </source>
</evidence>
<keyword evidence="7" id="KW-0997">Cell inner membrane</keyword>